<accession>A0AAD9MMJ0</accession>
<reference evidence="2" key="1">
    <citation type="submission" date="2021-01" db="EMBL/GenBank/DDBJ databases">
        <authorList>
            <person name="Eckstrom K.M.E."/>
        </authorList>
    </citation>
    <scope>NUCLEOTIDE SEQUENCE</scope>
    <source>
        <strain evidence="2">UVCC 0001</strain>
    </source>
</reference>
<organism evidence="2 3">
    <name type="scientific">Prototheca wickerhamii</name>
    <dbReference type="NCBI Taxonomy" id="3111"/>
    <lineage>
        <taxon>Eukaryota</taxon>
        <taxon>Viridiplantae</taxon>
        <taxon>Chlorophyta</taxon>
        <taxon>core chlorophytes</taxon>
        <taxon>Trebouxiophyceae</taxon>
        <taxon>Chlorellales</taxon>
        <taxon>Chlorellaceae</taxon>
        <taxon>Prototheca</taxon>
    </lineage>
</organism>
<dbReference type="Proteomes" id="UP001255856">
    <property type="component" value="Unassembled WGS sequence"/>
</dbReference>
<evidence type="ECO:0000313" key="2">
    <source>
        <dbReference type="EMBL" id="KAK2079758.1"/>
    </source>
</evidence>
<dbReference type="AlphaFoldDB" id="A0AAD9MMJ0"/>
<evidence type="ECO:0000313" key="3">
    <source>
        <dbReference type="Proteomes" id="UP001255856"/>
    </source>
</evidence>
<protein>
    <submittedName>
        <fullName evidence="2">Uncharacterized protein</fullName>
    </submittedName>
</protein>
<keyword evidence="3" id="KW-1185">Reference proteome</keyword>
<keyword evidence="1" id="KW-0732">Signal</keyword>
<name>A0AAD9MMJ0_PROWI</name>
<evidence type="ECO:0000256" key="1">
    <source>
        <dbReference type="SAM" id="SignalP"/>
    </source>
</evidence>
<proteinExistence type="predicted"/>
<feature type="chain" id="PRO_5042030030" evidence="1">
    <location>
        <begin position="28"/>
        <end position="272"/>
    </location>
</feature>
<sequence>MAAVGPKAVALLAAALCVFSTLGVAQAACDSTFVGLPTVKTASGVPYMIRKESADAFCRLKGLSKAGQYKAATLDPPPPPASPPPPPIVPLTGVWSRPYPDYLGATYVHVAFLTYPEEGAAVRVELLMANGQSVEDTVTIPAGADPVAYNISCAACYASDETMTVSATYVSGPSTSMLLDPDTLTIPALKVESGGSASDPATVTVTLDGVRDGGVYTLALWCDAPQMAAVTTQEPNSDVVTISYFAEPGTCKSFRYMVVTSDDNVHVAVARA</sequence>
<feature type="signal peptide" evidence="1">
    <location>
        <begin position="1"/>
        <end position="27"/>
    </location>
</feature>
<gene>
    <name evidence="2" type="ORF">QBZ16_002153</name>
</gene>
<dbReference type="EMBL" id="JASFZW010000002">
    <property type="protein sequence ID" value="KAK2079758.1"/>
    <property type="molecule type" value="Genomic_DNA"/>
</dbReference>
<comment type="caution">
    <text evidence="2">The sequence shown here is derived from an EMBL/GenBank/DDBJ whole genome shotgun (WGS) entry which is preliminary data.</text>
</comment>